<feature type="transmembrane region" description="Helical" evidence="2">
    <location>
        <begin position="448"/>
        <end position="467"/>
    </location>
</feature>
<accession>A0AAQ3SVM1</accession>
<dbReference type="Proteomes" id="UP001341281">
    <property type="component" value="Chromosome 03"/>
</dbReference>
<feature type="transmembrane region" description="Helical" evidence="2">
    <location>
        <begin position="479"/>
        <end position="499"/>
    </location>
</feature>
<feature type="region of interest" description="Disordered" evidence="1">
    <location>
        <begin position="595"/>
        <end position="619"/>
    </location>
</feature>
<feature type="transmembrane region" description="Helical" evidence="2">
    <location>
        <begin position="59"/>
        <end position="77"/>
    </location>
</feature>
<dbReference type="EMBL" id="CP144747">
    <property type="protein sequence ID" value="WVZ61522.1"/>
    <property type="molecule type" value="Genomic_DNA"/>
</dbReference>
<feature type="transmembrane region" description="Helical" evidence="2">
    <location>
        <begin position="390"/>
        <end position="418"/>
    </location>
</feature>
<evidence type="ECO:0000256" key="1">
    <source>
        <dbReference type="SAM" id="MobiDB-lite"/>
    </source>
</evidence>
<dbReference type="InterPro" id="IPR007658">
    <property type="entry name" value="DUF594"/>
</dbReference>
<evidence type="ECO:0000313" key="4">
    <source>
        <dbReference type="EMBL" id="WVZ61522.1"/>
    </source>
</evidence>
<keyword evidence="2" id="KW-1133">Transmembrane helix</keyword>
<name>A0AAQ3SVM1_PASNO</name>
<sequence length="797" mass="90206">MMYASAPVTQPAADTKDEVMQKAVVFTAVLLSILGGTLSVVGLERLIRGRFTLFSMVRFLLRSTFLLFLPLLSYMLSHAEGEGEGEGEAKKGELLFVLLWLILIELIRKKVDAMVAEGSFSRVASRFKLASHSDEVTRLVWIGYLIYSKVDSKSKKAMFVILWSLAAAKLGQRVLNEWKAQDSLSAAGSANIIAGYMQHVLEEDEKKHQNGGNSGGSSTATDNPMDRCDYVVMGEEKLMLKEKKKKKKEKSEVFITTPHCGYGVGRFPHDQDELKHVHLCIDDHDKKAKSSLVTVKDISKKLGRFPCSNTRPSFIDHMCRLCFSFSLFKLLRRRFEHYPMVEVGSKMSRRVMVECLLTAGNASRAFRVLQMELDFLENYYQAGVPVVMSAPWLFIINFLSSLLFVFVYFLAAILITLYAAKEEGIVTYSIVTLLLMVTLLAIEITDFLTAYLFSNWFLVHLLCLYVRPGGCMWNLVGKPIICCFIAYRLLVFYSLRLFLRLTGRPVDEKKMKMRQVSVVQACEPIRKFAAWTSQVTVATDAKVAIVKSLLDSGEVISLPLDIIGWKWNDIPVNTITEIILACHLATELLEAKAGDKPTKTKKKKKKQEEEPDDDDDRDHRTVATTLSRYCMYLVARVPELVPDDERWVSDKYEDVKSCLKQEASRGRHRSWSSTWCCPWWRGSSWKQALMEMKEDRLKDMEPAVRAGVELFQQVTNKQDSAAAAWKKLADFWTHLLVYLAPSNDVEGHAKVLASQGSDLITCLWAFCTHAGIKRRSPGPAEMNADKLRVRAGNNPRP</sequence>
<dbReference type="PANTHER" id="PTHR31325">
    <property type="entry name" value="OS01G0798800 PROTEIN-RELATED"/>
    <property type="match status" value="1"/>
</dbReference>
<dbReference type="InterPro" id="IPR025315">
    <property type="entry name" value="DUF4220"/>
</dbReference>
<protein>
    <recommendedName>
        <fullName evidence="3">DUF4220 domain-containing protein</fullName>
    </recommendedName>
</protein>
<feature type="region of interest" description="Disordered" evidence="1">
    <location>
        <begin position="775"/>
        <end position="797"/>
    </location>
</feature>
<evidence type="ECO:0000256" key="2">
    <source>
        <dbReference type="SAM" id="Phobius"/>
    </source>
</evidence>
<gene>
    <name evidence="4" type="ORF">U9M48_011383</name>
</gene>
<evidence type="ECO:0000313" key="5">
    <source>
        <dbReference type="Proteomes" id="UP001341281"/>
    </source>
</evidence>
<dbReference type="AlphaFoldDB" id="A0AAQ3SVM1"/>
<dbReference type="Pfam" id="PF13968">
    <property type="entry name" value="DUF4220"/>
    <property type="match status" value="1"/>
</dbReference>
<proteinExistence type="predicted"/>
<evidence type="ECO:0000259" key="3">
    <source>
        <dbReference type="Pfam" id="PF13968"/>
    </source>
</evidence>
<keyword evidence="2" id="KW-0812">Transmembrane</keyword>
<reference evidence="4 5" key="1">
    <citation type="submission" date="2024-02" db="EMBL/GenBank/DDBJ databases">
        <title>High-quality chromosome-scale genome assembly of Pensacola bahiagrass (Paspalum notatum Flugge var. saurae).</title>
        <authorList>
            <person name="Vega J.M."/>
            <person name="Podio M."/>
            <person name="Orjuela J."/>
            <person name="Siena L.A."/>
            <person name="Pessino S.C."/>
            <person name="Combes M.C."/>
            <person name="Mariac C."/>
            <person name="Albertini E."/>
            <person name="Pupilli F."/>
            <person name="Ortiz J.P.A."/>
            <person name="Leblanc O."/>
        </authorList>
    </citation>
    <scope>NUCLEOTIDE SEQUENCE [LARGE SCALE GENOMIC DNA]</scope>
    <source>
        <strain evidence="4">R1</strain>
        <tissue evidence="4">Leaf</tissue>
    </source>
</reference>
<dbReference type="Pfam" id="PF04578">
    <property type="entry name" value="DUF594"/>
    <property type="match status" value="1"/>
</dbReference>
<keyword evidence="2" id="KW-0472">Membrane</keyword>
<keyword evidence="5" id="KW-1185">Reference proteome</keyword>
<feature type="transmembrane region" description="Helical" evidence="2">
    <location>
        <begin position="23"/>
        <end position="47"/>
    </location>
</feature>
<feature type="domain" description="DUF4220" evidence="3">
    <location>
        <begin position="65"/>
        <end position="519"/>
    </location>
</feature>
<feature type="region of interest" description="Disordered" evidence="1">
    <location>
        <begin position="205"/>
        <end position="224"/>
    </location>
</feature>
<organism evidence="4 5">
    <name type="scientific">Paspalum notatum var. saurae</name>
    <dbReference type="NCBI Taxonomy" id="547442"/>
    <lineage>
        <taxon>Eukaryota</taxon>
        <taxon>Viridiplantae</taxon>
        <taxon>Streptophyta</taxon>
        <taxon>Embryophyta</taxon>
        <taxon>Tracheophyta</taxon>
        <taxon>Spermatophyta</taxon>
        <taxon>Magnoliopsida</taxon>
        <taxon>Liliopsida</taxon>
        <taxon>Poales</taxon>
        <taxon>Poaceae</taxon>
        <taxon>PACMAD clade</taxon>
        <taxon>Panicoideae</taxon>
        <taxon>Andropogonodae</taxon>
        <taxon>Paspaleae</taxon>
        <taxon>Paspalinae</taxon>
        <taxon>Paspalum</taxon>
    </lineage>
</organism>
<feature type="transmembrane region" description="Helical" evidence="2">
    <location>
        <begin position="425"/>
        <end position="442"/>
    </location>
</feature>